<dbReference type="GO" id="GO:0050661">
    <property type="term" value="F:NADP binding"/>
    <property type="evidence" value="ECO:0007669"/>
    <property type="project" value="TreeGrafter"/>
</dbReference>
<dbReference type="Pfam" id="PF08546">
    <property type="entry name" value="ApbA_C"/>
    <property type="match status" value="1"/>
</dbReference>
<comment type="caution">
    <text evidence="6">The sequence shown here is derived from an EMBL/GenBank/DDBJ whole genome shotgun (WGS) entry which is preliminary data.</text>
</comment>
<dbReference type="RefSeq" id="WP_051587551.1">
    <property type="nucleotide sequence ID" value="NZ_KK082226.1"/>
</dbReference>
<dbReference type="PANTHER" id="PTHR43765:SF2">
    <property type="entry name" value="2-DEHYDROPANTOATE 2-REDUCTASE"/>
    <property type="match status" value="1"/>
</dbReference>
<evidence type="ECO:0000256" key="3">
    <source>
        <dbReference type="ARBA" id="ARBA00023002"/>
    </source>
</evidence>
<dbReference type="GO" id="GO:0005737">
    <property type="term" value="C:cytoplasm"/>
    <property type="evidence" value="ECO:0007669"/>
    <property type="project" value="TreeGrafter"/>
</dbReference>
<sequence>MKINIVGGGAIGLSLAARLSRSGIAVRLWTRTESQAQIITEHGISLHGADGGISVHRVEAVCSERLLGQSELAGSAPGDWVMLTVKQTHLADGQTIRLIGQLADSGGGAALGVLCLQNGIGHMERLRDALPNVAFVQGITNEGGLRIDERTVAYTGHGELHMGPGADAEGQKMFVKALRKAGITAFVSKDILTHVYRKLVVNAVVNPLTALYGVRNGELP</sequence>
<dbReference type="InterPro" id="IPR013752">
    <property type="entry name" value="KPA_reductase"/>
</dbReference>
<comment type="similarity">
    <text evidence="1">Belongs to the ketopantoate reductase family.</text>
</comment>
<organism evidence="6 7">
    <name type="scientific">Paenibacillus darwinianus</name>
    <dbReference type="NCBI Taxonomy" id="1380763"/>
    <lineage>
        <taxon>Bacteria</taxon>
        <taxon>Bacillati</taxon>
        <taxon>Bacillota</taxon>
        <taxon>Bacilli</taxon>
        <taxon>Bacillales</taxon>
        <taxon>Paenibacillaceae</taxon>
        <taxon>Paenibacillus</taxon>
    </lineage>
</organism>
<evidence type="ECO:0000256" key="1">
    <source>
        <dbReference type="ARBA" id="ARBA00007870"/>
    </source>
</evidence>
<dbReference type="Pfam" id="PF02558">
    <property type="entry name" value="ApbA"/>
    <property type="match status" value="1"/>
</dbReference>
<dbReference type="PANTHER" id="PTHR43765">
    <property type="entry name" value="2-DEHYDROPANTOATE 2-REDUCTASE-RELATED"/>
    <property type="match status" value="1"/>
</dbReference>
<feature type="non-terminal residue" evidence="6">
    <location>
        <position position="220"/>
    </location>
</feature>
<dbReference type="SUPFAM" id="SSF51735">
    <property type="entry name" value="NAD(P)-binding Rossmann-fold domains"/>
    <property type="match status" value="1"/>
</dbReference>
<dbReference type="Gene3D" id="1.10.1040.10">
    <property type="entry name" value="N-(1-d-carboxylethyl)-l-norvaline Dehydrogenase, domain 2"/>
    <property type="match status" value="1"/>
</dbReference>
<dbReference type="EMBL" id="JFHU01000008">
    <property type="protein sequence ID" value="EXX92377.1"/>
    <property type="molecule type" value="Genomic_DNA"/>
</dbReference>
<proteinExistence type="inferred from homology"/>
<keyword evidence="2" id="KW-0521">NADP</keyword>
<evidence type="ECO:0000313" key="6">
    <source>
        <dbReference type="EMBL" id="EXX92377.1"/>
    </source>
</evidence>
<dbReference type="OrthoDB" id="9800163at2"/>
<protein>
    <submittedName>
        <fullName evidence="6">2-dehydropantoate 2-reductase</fullName>
    </submittedName>
</protein>
<keyword evidence="7" id="KW-1185">Reference proteome</keyword>
<keyword evidence="3" id="KW-0560">Oxidoreductase</keyword>
<dbReference type="GO" id="GO:0008677">
    <property type="term" value="F:2-dehydropantoate 2-reductase activity"/>
    <property type="evidence" value="ECO:0007669"/>
    <property type="project" value="TreeGrafter"/>
</dbReference>
<dbReference type="Gene3D" id="3.40.50.720">
    <property type="entry name" value="NAD(P)-binding Rossmann-like Domain"/>
    <property type="match status" value="1"/>
</dbReference>
<dbReference type="Proteomes" id="UP000053750">
    <property type="component" value="Unassembled WGS sequence"/>
</dbReference>
<evidence type="ECO:0000256" key="2">
    <source>
        <dbReference type="ARBA" id="ARBA00022857"/>
    </source>
</evidence>
<dbReference type="InterPro" id="IPR050838">
    <property type="entry name" value="Ketopantoate_reductase"/>
</dbReference>
<feature type="domain" description="Ketopantoate reductase C-terminal" evidence="5">
    <location>
        <begin position="190"/>
        <end position="219"/>
    </location>
</feature>
<dbReference type="InterPro" id="IPR036291">
    <property type="entry name" value="NAD(P)-bd_dom_sf"/>
</dbReference>
<gene>
    <name evidence="6" type="ORF">BG53_14560</name>
</gene>
<reference evidence="6 7" key="1">
    <citation type="submission" date="2014-02" db="EMBL/GenBank/DDBJ databases">
        <title>Genome sequence of Paenibacillus darwinianus reveals adaptive mechanisms for survival in Antarctic soils.</title>
        <authorList>
            <person name="Dsouza M."/>
            <person name="Taylor M.W."/>
            <person name="Turner S.J."/>
            <person name="Aislabie J."/>
        </authorList>
    </citation>
    <scope>NUCLEOTIDE SEQUENCE [LARGE SCALE GENOMIC DNA]</scope>
    <source>
        <strain evidence="6 7">CE1</strain>
    </source>
</reference>
<evidence type="ECO:0000313" key="7">
    <source>
        <dbReference type="Proteomes" id="UP000053750"/>
    </source>
</evidence>
<evidence type="ECO:0000259" key="5">
    <source>
        <dbReference type="Pfam" id="PF08546"/>
    </source>
</evidence>
<dbReference type="AlphaFoldDB" id="A0A9W5S426"/>
<dbReference type="InterPro" id="IPR013332">
    <property type="entry name" value="KPR_N"/>
</dbReference>
<evidence type="ECO:0000259" key="4">
    <source>
        <dbReference type="Pfam" id="PF02558"/>
    </source>
</evidence>
<accession>A0A9W5S426</accession>
<dbReference type="InterPro" id="IPR013328">
    <property type="entry name" value="6PGD_dom2"/>
</dbReference>
<name>A0A9W5S426_9BACL</name>
<feature type="domain" description="Ketopantoate reductase N-terminal" evidence="4">
    <location>
        <begin position="3"/>
        <end position="165"/>
    </location>
</feature>